<feature type="region of interest" description="Disordered" evidence="1">
    <location>
        <begin position="1"/>
        <end position="20"/>
    </location>
</feature>
<dbReference type="EMBL" id="LVVM01001170">
    <property type="protein sequence ID" value="OJA19116.1"/>
    <property type="molecule type" value="Genomic_DNA"/>
</dbReference>
<evidence type="ECO:0000313" key="2">
    <source>
        <dbReference type="EMBL" id="OJA19116.1"/>
    </source>
</evidence>
<gene>
    <name evidence="2" type="ORF">AZE42_12105</name>
</gene>
<accession>A0A1J8R5C5</accession>
<keyword evidence="3" id="KW-1185">Reference proteome</keyword>
<evidence type="ECO:0000256" key="1">
    <source>
        <dbReference type="SAM" id="MobiDB-lite"/>
    </source>
</evidence>
<reference evidence="2 3" key="1">
    <citation type="submission" date="2016-03" db="EMBL/GenBank/DDBJ databases">
        <title>Comparative genomics of the ectomycorrhizal sister species Rhizopogon vinicolor and Rhizopogon vesiculosus (Basidiomycota: Boletales) reveals a divergence of the mating type B locus.</title>
        <authorList>
            <person name="Mujic A.B."/>
            <person name="Kuo A."/>
            <person name="Tritt A."/>
            <person name="Lipzen A."/>
            <person name="Chen C."/>
            <person name="Johnson J."/>
            <person name="Sharma A."/>
            <person name="Barry K."/>
            <person name="Grigoriev I.V."/>
            <person name="Spatafora J.W."/>
        </authorList>
    </citation>
    <scope>NUCLEOTIDE SEQUENCE [LARGE SCALE GENOMIC DNA]</scope>
    <source>
        <strain evidence="2 3">AM-OR11-056</strain>
    </source>
</reference>
<evidence type="ECO:0000313" key="3">
    <source>
        <dbReference type="Proteomes" id="UP000183567"/>
    </source>
</evidence>
<comment type="caution">
    <text evidence="2">The sequence shown here is derived from an EMBL/GenBank/DDBJ whole genome shotgun (WGS) entry which is preliminary data.</text>
</comment>
<dbReference type="AlphaFoldDB" id="A0A1J8R5C5"/>
<sequence>RNTEETQYNSSNSPAYECESFPDILSTSSDQYANPRAGAGSPDSHRRSPDIPHAVCPTAAKQLFPSLPVVHLFADSDKDNTTSSIRGSLTLFQRPLATESPLRPWSCAKITRAKTKRASRRERDLLTRMSHILEAGP</sequence>
<feature type="region of interest" description="Disordered" evidence="1">
    <location>
        <begin position="25"/>
        <end position="53"/>
    </location>
</feature>
<name>A0A1J8R5C5_9AGAM</name>
<feature type="non-terminal residue" evidence="2">
    <location>
        <position position="1"/>
    </location>
</feature>
<dbReference type="OrthoDB" id="2685112at2759"/>
<feature type="compositionally biased region" description="Polar residues" evidence="1">
    <location>
        <begin position="1"/>
        <end position="14"/>
    </location>
</feature>
<protein>
    <submittedName>
        <fullName evidence="2">Uncharacterized protein</fullName>
    </submittedName>
</protein>
<proteinExistence type="predicted"/>
<dbReference type="Proteomes" id="UP000183567">
    <property type="component" value="Unassembled WGS sequence"/>
</dbReference>
<organism evidence="2 3">
    <name type="scientific">Rhizopogon vesiculosus</name>
    <dbReference type="NCBI Taxonomy" id="180088"/>
    <lineage>
        <taxon>Eukaryota</taxon>
        <taxon>Fungi</taxon>
        <taxon>Dikarya</taxon>
        <taxon>Basidiomycota</taxon>
        <taxon>Agaricomycotina</taxon>
        <taxon>Agaricomycetes</taxon>
        <taxon>Agaricomycetidae</taxon>
        <taxon>Boletales</taxon>
        <taxon>Suillineae</taxon>
        <taxon>Rhizopogonaceae</taxon>
        <taxon>Rhizopogon</taxon>
    </lineage>
</organism>